<reference evidence="8" key="1">
    <citation type="submission" date="2017-02" db="EMBL/GenBank/DDBJ databases">
        <authorList>
            <person name="Regsiter A."/>
            <person name="William W."/>
        </authorList>
    </citation>
    <scope>NUCLEOTIDE SEQUENCE</scope>
    <source>
        <strain evidence="8">Bib</strain>
    </source>
</reference>
<dbReference type="InterPro" id="IPR010445">
    <property type="entry name" value="LapA_dom"/>
</dbReference>
<feature type="transmembrane region" description="Helical" evidence="6">
    <location>
        <begin position="7"/>
        <end position="34"/>
    </location>
</feature>
<evidence type="ECO:0000256" key="4">
    <source>
        <dbReference type="ARBA" id="ARBA00023136"/>
    </source>
</evidence>
<dbReference type="EMBL" id="FWDM01000020">
    <property type="protein sequence ID" value="SLM12963.1"/>
    <property type="molecule type" value="Genomic_DNA"/>
</dbReference>
<feature type="region of interest" description="Disordered" evidence="5">
    <location>
        <begin position="76"/>
        <end position="109"/>
    </location>
</feature>
<feature type="transmembrane region" description="Helical" evidence="6">
    <location>
        <begin position="40"/>
        <end position="64"/>
    </location>
</feature>
<keyword evidence="2 6" id="KW-0812">Transmembrane</keyword>
<sequence length="109" mass="11926">MRVVYIIILIAAVIIAVIFAVQNSAPITVAFFGWSATASMSLVLVLTLGAGILIGMLILVPSIWKRMRALSVQKKKTREFQKQQKEDEKSSTPEAAQAENPSPEQNKGK</sequence>
<keyword evidence="3 6" id="KW-1133">Transmembrane helix</keyword>
<dbReference type="GO" id="GO:0005886">
    <property type="term" value="C:plasma membrane"/>
    <property type="evidence" value="ECO:0007669"/>
    <property type="project" value="InterPro"/>
</dbReference>
<evidence type="ECO:0000256" key="5">
    <source>
        <dbReference type="SAM" id="MobiDB-lite"/>
    </source>
</evidence>
<name>A0A3P3XIQ8_9SPIR</name>
<evidence type="ECO:0000256" key="3">
    <source>
        <dbReference type="ARBA" id="ARBA00022989"/>
    </source>
</evidence>
<dbReference type="AlphaFoldDB" id="A0A3P3XIQ8"/>
<organism evidence="8">
    <name type="scientific">uncultured spirochete</name>
    <dbReference type="NCBI Taxonomy" id="156406"/>
    <lineage>
        <taxon>Bacteria</taxon>
        <taxon>Pseudomonadati</taxon>
        <taxon>Spirochaetota</taxon>
        <taxon>Spirochaetia</taxon>
        <taxon>Spirochaetales</taxon>
        <taxon>environmental samples</taxon>
    </lineage>
</organism>
<dbReference type="PANTHER" id="PTHR41335:SF1">
    <property type="entry name" value="MEMBRANE PROTEIN"/>
    <property type="match status" value="1"/>
</dbReference>
<evidence type="ECO:0000313" key="8">
    <source>
        <dbReference type="EMBL" id="SLM12963.1"/>
    </source>
</evidence>
<dbReference type="Pfam" id="PF06305">
    <property type="entry name" value="LapA_dom"/>
    <property type="match status" value="1"/>
</dbReference>
<evidence type="ECO:0000256" key="6">
    <source>
        <dbReference type="SAM" id="Phobius"/>
    </source>
</evidence>
<accession>A0A3P3XIQ8</accession>
<evidence type="ECO:0000256" key="2">
    <source>
        <dbReference type="ARBA" id="ARBA00022692"/>
    </source>
</evidence>
<evidence type="ECO:0000256" key="1">
    <source>
        <dbReference type="ARBA" id="ARBA00022475"/>
    </source>
</evidence>
<feature type="compositionally biased region" description="Polar residues" evidence="5">
    <location>
        <begin position="99"/>
        <end position="109"/>
    </location>
</feature>
<dbReference type="PANTHER" id="PTHR41335">
    <property type="entry name" value="MEMBRANE PROTEIN-RELATED"/>
    <property type="match status" value="1"/>
</dbReference>
<feature type="domain" description="Lipopolysaccharide assembly protein A" evidence="7">
    <location>
        <begin position="22"/>
        <end position="84"/>
    </location>
</feature>
<proteinExistence type="predicted"/>
<keyword evidence="4 6" id="KW-0472">Membrane</keyword>
<protein>
    <recommendedName>
        <fullName evidence="7">Lipopolysaccharide assembly protein A domain-containing protein</fullName>
    </recommendedName>
</protein>
<feature type="compositionally biased region" description="Basic and acidic residues" evidence="5">
    <location>
        <begin position="78"/>
        <end position="91"/>
    </location>
</feature>
<gene>
    <name evidence="8" type="ORF">SPIROBIBN47_270024</name>
</gene>
<keyword evidence="1" id="KW-1003">Cell membrane</keyword>
<evidence type="ECO:0000259" key="7">
    <source>
        <dbReference type="Pfam" id="PF06305"/>
    </source>
</evidence>